<organism evidence="8 9">
    <name type="scientific">Catenovulum agarivorans DS-2</name>
    <dbReference type="NCBI Taxonomy" id="1328313"/>
    <lineage>
        <taxon>Bacteria</taxon>
        <taxon>Pseudomonadati</taxon>
        <taxon>Pseudomonadota</taxon>
        <taxon>Gammaproteobacteria</taxon>
        <taxon>Alteromonadales</taxon>
        <taxon>Alteromonadaceae</taxon>
        <taxon>Catenovulum</taxon>
    </lineage>
</organism>
<keyword evidence="9" id="KW-1185">Reference proteome</keyword>
<dbReference type="GO" id="GO:0022857">
    <property type="term" value="F:transmembrane transporter activity"/>
    <property type="evidence" value="ECO:0007669"/>
    <property type="project" value="InterPro"/>
</dbReference>
<comment type="similarity">
    <text evidence="2">Belongs to the membrane fusion protein (MFP) (TC 8.A.1) family.</text>
</comment>
<dbReference type="GO" id="GO:0005886">
    <property type="term" value="C:plasma membrane"/>
    <property type="evidence" value="ECO:0007669"/>
    <property type="project" value="TreeGrafter"/>
</dbReference>
<dbReference type="Pfam" id="PF25944">
    <property type="entry name" value="Beta-barrel_RND"/>
    <property type="match status" value="1"/>
</dbReference>
<dbReference type="RefSeq" id="WP_051479620.1">
    <property type="nucleotide sequence ID" value="NZ_ARZY01000005.1"/>
</dbReference>
<name>W7QUA6_9ALTE</name>
<dbReference type="PATRIC" id="fig|1328313.3.peg.955"/>
<dbReference type="Gene3D" id="2.40.30.170">
    <property type="match status" value="1"/>
</dbReference>
<dbReference type="OrthoDB" id="9816569at2"/>
<dbReference type="InterPro" id="IPR058627">
    <property type="entry name" value="MdtA-like_C"/>
</dbReference>
<dbReference type="InterPro" id="IPR006143">
    <property type="entry name" value="RND_pump_MFP"/>
</dbReference>
<evidence type="ECO:0000256" key="3">
    <source>
        <dbReference type="SAM" id="Coils"/>
    </source>
</evidence>
<dbReference type="InterPro" id="IPR058626">
    <property type="entry name" value="MdtA-like_b-barrel"/>
</dbReference>
<evidence type="ECO:0000259" key="4">
    <source>
        <dbReference type="Pfam" id="PF25876"/>
    </source>
</evidence>
<dbReference type="eggNOG" id="COG0845">
    <property type="taxonomic scope" value="Bacteria"/>
</dbReference>
<dbReference type="EMBL" id="ARZY01000005">
    <property type="protein sequence ID" value="EWH11428.1"/>
    <property type="molecule type" value="Genomic_DNA"/>
</dbReference>
<evidence type="ECO:0000259" key="7">
    <source>
        <dbReference type="Pfam" id="PF25967"/>
    </source>
</evidence>
<dbReference type="Gene3D" id="2.40.420.20">
    <property type="match status" value="1"/>
</dbReference>
<dbReference type="SUPFAM" id="SSF111369">
    <property type="entry name" value="HlyD-like secretion proteins"/>
    <property type="match status" value="1"/>
</dbReference>
<dbReference type="NCBIfam" id="TIGR01730">
    <property type="entry name" value="RND_mfp"/>
    <property type="match status" value="1"/>
</dbReference>
<feature type="coiled-coil region" evidence="3">
    <location>
        <begin position="109"/>
        <end position="174"/>
    </location>
</feature>
<evidence type="ECO:0000313" key="9">
    <source>
        <dbReference type="Proteomes" id="UP000019276"/>
    </source>
</evidence>
<dbReference type="InterPro" id="IPR058625">
    <property type="entry name" value="MdtA-like_BSH"/>
</dbReference>
<dbReference type="InterPro" id="IPR058624">
    <property type="entry name" value="MdtA-like_HH"/>
</dbReference>
<dbReference type="GO" id="GO:0046677">
    <property type="term" value="P:response to antibiotic"/>
    <property type="evidence" value="ECO:0007669"/>
    <property type="project" value="TreeGrafter"/>
</dbReference>
<keyword evidence="3" id="KW-0175">Coiled coil</keyword>
<dbReference type="Pfam" id="PF25967">
    <property type="entry name" value="RND-MFP_C"/>
    <property type="match status" value="1"/>
</dbReference>
<feature type="domain" description="Multidrug resistance protein MdtA-like barrel-sandwich hybrid" evidence="5">
    <location>
        <begin position="69"/>
        <end position="205"/>
    </location>
</feature>
<evidence type="ECO:0000313" key="8">
    <source>
        <dbReference type="EMBL" id="EWH11428.1"/>
    </source>
</evidence>
<proteinExistence type="inferred from homology"/>
<evidence type="ECO:0000259" key="6">
    <source>
        <dbReference type="Pfam" id="PF25944"/>
    </source>
</evidence>
<dbReference type="Gene3D" id="1.10.287.470">
    <property type="entry name" value="Helix hairpin bin"/>
    <property type="match status" value="1"/>
</dbReference>
<comment type="subcellular location">
    <subcellularLocation>
        <location evidence="1">Cell inner membrane</location>
        <topology evidence="1">Lipid-anchor</topology>
    </subcellularLocation>
</comment>
<evidence type="ECO:0000256" key="1">
    <source>
        <dbReference type="ARBA" id="ARBA00004519"/>
    </source>
</evidence>
<sequence>MFVFNKTITQLVVATSLIFTVVACNQTEETNQQEQASKTPPLPIEVAQVAYKPVQSWFTYSTRLEAPEKIALRPRVSGVINSVEFTEGQQVKQGQLLFTLDPRPFEAQVAHLKAELASAQAAFEQATNEAERAQRLRSRNAISAEEAEARTTSVKQSEAHIEAIKAQLATAQLNLDFSQVRSPIDGIISRAEITKGNTVNANQSVLTNIVSNEKMYAYFDVDERTWNQHFGQQAYHSGLSVVMQLLGNEVFAHQGKVDFIDNQINPSTGTLRVRAVFSQQDADLRSGAFARIKIAGSKAEQQVLIPEKALGTDLKNRFVLVVDEHNVLQYRPVTLGDRYGEFRAIKSGLKPQDNIAVNGPARVFPGMPVAPQMIQLDTSQIALTLGDFSPVNASDQTVLTAQAQ</sequence>
<reference evidence="8 9" key="1">
    <citation type="journal article" date="2014" name="Genome Announc.">
        <title>Draft Genome Sequence of the Agar-Degrading Bacterium Catenovulum sp. Strain DS-2, Isolated from Intestines of Haliotis diversicolor.</title>
        <authorList>
            <person name="Shan D."/>
            <person name="Li X."/>
            <person name="Gu Z."/>
            <person name="Wei G."/>
            <person name="Gao Z."/>
            <person name="Shao Z."/>
        </authorList>
    </citation>
    <scope>NUCLEOTIDE SEQUENCE [LARGE SCALE GENOMIC DNA]</scope>
    <source>
        <strain evidence="8 9">DS-2</strain>
    </source>
</reference>
<dbReference type="Proteomes" id="UP000019276">
    <property type="component" value="Unassembled WGS sequence"/>
</dbReference>
<feature type="domain" description="Multidrug resistance protein MdtA-like alpha-helical hairpin" evidence="4">
    <location>
        <begin position="109"/>
        <end position="178"/>
    </location>
</feature>
<dbReference type="AlphaFoldDB" id="W7QUA6"/>
<dbReference type="Pfam" id="PF25876">
    <property type="entry name" value="HH_MFP_RND"/>
    <property type="match status" value="1"/>
</dbReference>
<accession>W7QUA6</accession>
<dbReference type="PANTHER" id="PTHR30158:SF26">
    <property type="entry name" value="RESISTANCE-NODULATION-CELL DIVISION (RND) MULTIDRUG EFFLUX MEMBRANE FUSION PROTEIN MEXE"/>
    <property type="match status" value="1"/>
</dbReference>
<gene>
    <name evidence="8" type="ORF">DS2_04615</name>
</gene>
<dbReference type="Gene3D" id="2.40.50.100">
    <property type="match status" value="1"/>
</dbReference>
<evidence type="ECO:0000256" key="2">
    <source>
        <dbReference type="ARBA" id="ARBA00009477"/>
    </source>
</evidence>
<dbReference type="PANTHER" id="PTHR30158">
    <property type="entry name" value="ACRA/E-RELATED COMPONENT OF DRUG EFFLUX TRANSPORTER"/>
    <property type="match status" value="1"/>
</dbReference>
<dbReference type="STRING" id="1328313.DS2_04615"/>
<feature type="domain" description="Multidrug resistance protein MdtA-like beta-barrel" evidence="6">
    <location>
        <begin position="236"/>
        <end position="295"/>
    </location>
</feature>
<dbReference type="PROSITE" id="PS51257">
    <property type="entry name" value="PROKAR_LIPOPROTEIN"/>
    <property type="match status" value="1"/>
</dbReference>
<dbReference type="Pfam" id="PF25917">
    <property type="entry name" value="BSH_RND"/>
    <property type="match status" value="1"/>
</dbReference>
<comment type="caution">
    <text evidence="8">The sequence shown here is derived from an EMBL/GenBank/DDBJ whole genome shotgun (WGS) entry which is preliminary data.</text>
</comment>
<evidence type="ECO:0000259" key="5">
    <source>
        <dbReference type="Pfam" id="PF25917"/>
    </source>
</evidence>
<protein>
    <submittedName>
        <fullName evidence="8">Lipoprotein component of a efflux transporter</fullName>
    </submittedName>
</protein>
<dbReference type="GO" id="GO:0030313">
    <property type="term" value="C:cell envelope"/>
    <property type="evidence" value="ECO:0007669"/>
    <property type="project" value="UniProtKB-SubCell"/>
</dbReference>
<feature type="domain" description="Multidrug resistance protein MdtA-like C-terminal permuted SH3" evidence="7">
    <location>
        <begin position="303"/>
        <end position="359"/>
    </location>
</feature>
<keyword evidence="8" id="KW-0449">Lipoprotein</keyword>